<evidence type="ECO:0000256" key="7">
    <source>
        <dbReference type="ARBA" id="ARBA00023287"/>
    </source>
</evidence>
<organism evidence="9 10">
    <name type="scientific">Neobacillus paridis</name>
    <dbReference type="NCBI Taxonomy" id="2803862"/>
    <lineage>
        <taxon>Bacteria</taxon>
        <taxon>Bacillati</taxon>
        <taxon>Bacillota</taxon>
        <taxon>Bacilli</taxon>
        <taxon>Bacillales</taxon>
        <taxon>Bacillaceae</taxon>
        <taxon>Neobacillus</taxon>
    </lineage>
</organism>
<comment type="subcellular location">
    <subcellularLocation>
        <location evidence="2">Cell surface</location>
    </subcellularLocation>
    <subcellularLocation>
        <location evidence="1">Membrane</location>
        <topology evidence="1">Single-pass membrane protein</topology>
    </subcellularLocation>
</comment>
<keyword evidence="7" id="KW-0178">Competence</keyword>
<evidence type="ECO:0000256" key="2">
    <source>
        <dbReference type="ARBA" id="ARBA00004241"/>
    </source>
</evidence>
<feature type="transmembrane region" description="Helical" evidence="8">
    <location>
        <begin position="12"/>
        <end position="34"/>
    </location>
</feature>
<evidence type="ECO:0000256" key="4">
    <source>
        <dbReference type="ARBA" id="ARBA00022692"/>
    </source>
</evidence>
<dbReference type="NCBIfam" id="TIGR02532">
    <property type="entry name" value="IV_pilin_GFxxxE"/>
    <property type="match status" value="1"/>
</dbReference>
<protein>
    <submittedName>
        <fullName evidence="9">Prepilin-type N-terminal cleavage/methylation domain-containing protein</fullName>
    </submittedName>
</protein>
<dbReference type="Proteomes" id="UP000623967">
    <property type="component" value="Unassembled WGS sequence"/>
</dbReference>
<reference evidence="9 10" key="1">
    <citation type="submission" date="2021-01" db="EMBL/GenBank/DDBJ databases">
        <title>Genome public.</title>
        <authorList>
            <person name="Liu C."/>
            <person name="Sun Q."/>
        </authorList>
    </citation>
    <scope>NUCLEOTIDE SEQUENCE [LARGE SCALE GENOMIC DNA]</scope>
    <source>
        <strain evidence="9 10">YIM B02564</strain>
    </source>
</reference>
<dbReference type="InterPro" id="IPR045584">
    <property type="entry name" value="Pilin-like"/>
</dbReference>
<dbReference type="InterPro" id="IPR012902">
    <property type="entry name" value="N_methyl_site"/>
</dbReference>
<keyword evidence="10" id="KW-1185">Reference proteome</keyword>
<keyword evidence="4 8" id="KW-0812">Transmembrane</keyword>
<keyword evidence="3" id="KW-0488">Methylation</keyword>
<keyword evidence="5 8" id="KW-1133">Transmembrane helix</keyword>
<sequence>MKLKNFRKASQSGFTLVELIIVIVIVGILAAVAIPKLSDTSAAAHKGVATATLGALKSAWSSAYAVNQGKSLPTVEQIAAQMSDPSCDAVAGTGTM</sequence>
<gene>
    <name evidence="9" type="ORF">JK635_04320</name>
</gene>
<evidence type="ECO:0000313" key="9">
    <source>
        <dbReference type="EMBL" id="MBL4951466.1"/>
    </source>
</evidence>
<proteinExistence type="predicted"/>
<evidence type="ECO:0000256" key="3">
    <source>
        <dbReference type="ARBA" id="ARBA00022481"/>
    </source>
</evidence>
<evidence type="ECO:0000256" key="6">
    <source>
        <dbReference type="ARBA" id="ARBA00023136"/>
    </source>
</evidence>
<comment type="caution">
    <text evidence="9">The sequence shown here is derived from an EMBL/GenBank/DDBJ whole genome shotgun (WGS) entry which is preliminary data.</text>
</comment>
<dbReference type="PANTHER" id="PTHR30093:SF44">
    <property type="entry name" value="TYPE II SECRETION SYSTEM CORE PROTEIN G"/>
    <property type="match status" value="1"/>
</dbReference>
<dbReference type="SUPFAM" id="SSF54523">
    <property type="entry name" value="Pili subunits"/>
    <property type="match status" value="1"/>
</dbReference>
<accession>A0ABS1TJI2</accession>
<dbReference type="PANTHER" id="PTHR30093">
    <property type="entry name" value="GENERAL SECRETION PATHWAY PROTEIN G"/>
    <property type="match status" value="1"/>
</dbReference>
<dbReference type="EMBL" id="JAESWB010000033">
    <property type="protein sequence ID" value="MBL4951466.1"/>
    <property type="molecule type" value="Genomic_DNA"/>
</dbReference>
<evidence type="ECO:0000313" key="10">
    <source>
        <dbReference type="Proteomes" id="UP000623967"/>
    </source>
</evidence>
<evidence type="ECO:0000256" key="5">
    <source>
        <dbReference type="ARBA" id="ARBA00022989"/>
    </source>
</evidence>
<evidence type="ECO:0000256" key="1">
    <source>
        <dbReference type="ARBA" id="ARBA00004167"/>
    </source>
</evidence>
<dbReference type="PROSITE" id="PS00409">
    <property type="entry name" value="PROKAR_NTER_METHYL"/>
    <property type="match status" value="1"/>
</dbReference>
<dbReference type="RefSeq" id="WP_202652763.1">
    <property type="nucleotide sequence ID" value="NZ_JAESWB010000033.1"/>
</dbReference>
<dbReference type="Pfam" id="PF07963">
    <property type="entry name" value="N_methyl"/>
    <property type="match status" value="1"/>
</dbReference>
<feature type="non-terminal residue" evidence="9">
    <location>
        <position position="96"/>
    </location>
</feature>
<keyword evidence="6 8" id="KW-0472">Membrane</keyword>
<dbReference type="Gene3D" id="3.30.700.10">
    <property type="entry name" value="Glycoprotein, Type 4 Pilin"/>
    <property type="match status" value="1"/>
</dbReference>
<name>A0ABS1TJI2_9BACI</name>
<evidence type="ECO:0000256" key="8">
    <source>
        <dbReference type="SAM" id="Phobius"/>
    </source>
</evidence>